<dbReference type="AlphaFoldDB" id="A0A2P2QT63"/>
<feature type="transmembrane region" description="Helical" evidence="1">
    <location>
        <begin position="48"/>
        <end position="69"/>
    </location>
</feature>
<reference evidence="2" key="1">
    <citation type="submission" date="2018-02" db="EMBL/GenBank/DDBJ databases">
        <title>Rhizophora mucronata_Transcriptome.</title>
        <authorList>
            <person name="Meera S.P."/>
            <person name="Sreeshan A."/>
            <person name="Augustine A."/>
        </authorList>
    </citation>
    <scope>NUCLEOTIDE SEQUENCE</scope>
    <source>
        <tissue evidence="2">Leaf</tissue>
    </source>
</reference>
<sequence>MQSGLVTSFAVAVAFFCSCIFSPYVLLSFHLAKGKHHIWSSPTIFCKMSCFVAILTRIINIFACNFTAFSSF</sequence>
<keyword evidence="1" id="KW-1133">Transmembrane helix</keyword>
<protein>
    <submittedName>
        <fullName evidence="2">Uncharacterized protein</fullName>
    </submittedName>
</protein>
<keyword evidence="1" id="KW-0472">Membrane</keyword>
<feature type="transmembrane region" description="Helical" evidence="1">
    <location>
        <begin position="6"/>
        <end position="27"/>
    </location>
</feature>
<keyword evidence="1" id="KW-0812">Transmembrane</keyword>
<organism evidence="2">
    <name type="scientific">Rhizophora mucronata</name>
    <name type="common">Asiatic mangrove</name>
    <dbReference type="NCBI Taxonomy" id="61149"/>
    <lineage>
        <taxon>Eukaryota</taxon>
        <taxon>Viridiplantae</taxon>
        <taxon>Streptophyta</taxon>
        <taxon>Embryophyta</taxon>
        <taxon>Tracheophyta</taxon>
        <taxon>Spermatophyta</taxon>
        <taxon>Magnoliopsida</taxon>
        <taxon>eudicotyledons</taxon>
        <taxon>Gunneridae</taxon>
        <taxon>Pentapetalae</taxon>
        <taxon>rosids</taxon>
        <taxon>fabids</taxon>
        <taxon>Malpighiales</taxon>
        <taxon>Rhizophoraceae</taxon>
        <taxon>Rhizophora</taxon>
    </lineage>
</organism>
<name>A0A2P2QT63_RHIMU</name>
<proteinExistence type="predicted"/>
<evidence type="ECO:0000256" key="1">
    <source>
        <dbReference type="SAM" id="Phobius"/>
    </source>
</evidence>
<accession>A0A2P2QT63</accession>
<evidence type="ECO:0000313" key="2">
    <source>
        <dbReference type="EMBL" id="MBX70220.1"/>
    </source>
</evidence>
<dbReference type="EMBL" id="GGEC01089736">
    <property type="protein sequence ID" value="MBX70220.1"/>
    <property type="molecule type" value="Transcribed_RNA"/>
</dbReference>